<feature type="transmembrane region" description="Helical" evidence="11">
    <location>
        <begin position="6"/>
        <end position="28"/>
    </location>
</feature>
<dbReference type="InterPro" id="IPR029151">
    <property type="entry name" value="Sensor-like_sf"/>
</dbReference>
<evidence type="ECO:0000256" key="2">
    <source>
        <dbReference type="ARBA" id="ARBA00022475"/>
    </source>
</evidence>
<evidence type="ECO:0000313" key="15">
    <source>
        <dbReference type="Proteomes" id="UP000323166"/>
    </source>
</evidence>
<dbReference type="PROSITE" id="PS50111">
    <property type="entry name" value="CHEMOTAXIS_TRANSDUC_2"/>
    <property type="match status" value="1"/>
</dbReference>
<evidence type="ECO:0000256" key="4">
    <source>
        <dbReference type="ARBA" id="ARBA00022692"/>
    </source>
</evidence>
<evidence type="ECO:0000313" key="14">
    <source>
        <dbReference type="EMBL" id="TYO97357.1"/>
    </source>
</evidence>
<evidence type="ECO:0000256" key="5">
    <source>
        <dbReference type="ARBA" id="ARBA00022989"/>
    </source>
</evidence>
<evidence type="ECO:0000259" key="12">
    <source>
        <dbReference type="PROSITE" id="PS50111"/>
    </source>
</evidence>
<evidence type="ECO:0000256" key="10">
    <source>
        <dbReference type="SAM" id="Coils"/>
    </source>
</evidence>
<dbReference type="CDD" id="cd12912">
    <property type="entry name" value="PDC2_MCP_like"/>
    <property type="match status" value="1"/>
</dbReference>
<name>A0A5S4ZWH8_9FIRM</name>
<dbReference type="CDD" id="cd06225">
    <property type="entry name" value="HAMP"/>
    <property type="match status" value="1"/>
</dbReference>
<keyword evidence="6 11" id="KW-0472">Membrane</keyword>
<dbReference type="CDD" id="cd12914">
    <property type="entry name" value="PDC1_DGC_like"/>
    <property type="match status" value="1"/>
</dbReference>
<keyword evidence="3" id="KW-0145">Chemotaxis</keyword>
<comment type="subcellular location">
    <subcellularLocation>
        <location evidence="1">Cell membrane</location>
        <topology evidence="1">Multi-pass membrane protein</topology>
    </subcellularLocation>
</comment>
<evidence type="ECO:0000256" key="3">
    <source>
        <dbReference type="ARBA" id="ARBA00022500"/>
    </source>
</evidence>
<evidence type="ECO:0000256" key="11">
    <source>
        <dbReference type="SAM" id="Phobius"/>
    </source>
</evidence>
<keyword evidence="7 9" id="KW-0807">Transducer</keyword>
<comment type="caution">
    <text evidence="14">The sequence shown here is derived from an EMBL/GenBank/DDBJ whole genome shotgun (WGS) entry which is preliminary data.</text>
</comment>
<feature type="transmembrane region" description="Helical" evidence="11">
    <location>
        <begin position="278"/>
        <end position="301"/>
    </location>
</feature>
<dbReference type="PANTHER" id="PTHR32089:SF112">
    <property type="entry name" value="LYSOZYME-LIKE PROTEIN-RELATED"/>
    <property type="match status" value="1"/>
</dbReference>
<dbReference type="Pfam" id="PF00015">
    <property type="entry name" value="MCPsignal"/>
    <property type="match status" value="1"/>
</dbReference>
<dbReference type="EMBL" id="VNHM01000002">
    <property type="protein sequence ID" value="TYO97357.1"/>
    <property type="molecule type" value="Genomic_DNA"/>
</dbReference>
<gene>
    <name evidence="14" type="ORF">LX24_00551</name>
</gene>
<dbReference type="PROSITE" id="PS50885">
    <property type="entry name" value="HAMP"/>
    <property type="match status" value="1"/>
</dbReference>
<evidence type="ECO:0000256" key="1">
    <source>
        <dbReference type="ARBA" id="ARBA00004651"/>
    </source>
</evidence>
<keyword evidence="10" id="KW-0175">Coiled coil</keyword>
<dbReference type="RefSeq" id="WP_166510601.1">
    <property type="nucleotide sequence ID" value="NZ_VNHM01000002.1"/>
</dbReference>
<proteinExistence type="inferred from homology"/>
<dbReference type="InterPro" id="IPR033479">
    <property type="entry name" value="dCache_1"/>
</dbReference>
<dbReference type="InterPro" id="IPR003660">
    <property type="entry name" value="HAMP_dom"/>
</dbReference>
<protein>
    <submittedName>
        <fullName evidence="14">Methyl-accepting chemotaxis sensory transducer with Cache sensor</fullName>
    </submittedName>
</protein>
<organism evidence="14 15">
    <name type="scientific">Desulfallas thermosapovorans DSM 6562</name>
    <dbReference type="NCBI Taxonomy" id="1121431"/>
    <lineage>
        <taxon>Bacteria</taxon>
        <taxon>Bacillati</taxon>
        <taxon>Bacillota</taxon>
        <taxon>Clostridia</taxon>
        <taxon>Eubacteriales</taxon>
        <taxon>Desulfallaceae</taxon>
        <taxon>Desulfallas</taxon>
    </lineage>
</organism>
<keyword evidence="5 11" id="KW-1133">Transmembrane helix</keyword>
<reference evidence="14 15" key="1">
    <citation type="submission" date="2019-07" db="EMBL/GenBank/DDBJ databases">
        <title>Genomic Encyclopedia of Type Strains, Phase I: the one thousand microbial genomes (KMG-I) project.</title>
        <authorList>
            <person name="Kyrpides N."/>
        </authorList>
    </citation>
    <scope>NUCLEOTIDE SEQUENCE [LARGE SCALE GENOMIC DNA]</scope>
    <source>
        <strain evidence="14 15">DSM 6562</strain>
    </source>
</reference>
<dbReference type="GO" id="GO:0007165">
    <property type="term" value="P:signal transduction"/>
    <property type="evidence" value="ECO:0007669"/>
    <property type="project" value="UniProtKB-KW"/>
</dbReference>
<keyword evidence="2" id="KW-1003">Cell membrane</keyword>
<dbReference type="Pfam" id="PF02743">
    <property type="entry name" value="dCache_1"/>
    <property type="match status" value="1"/>
</dbReference>
<dbReference type="GO" id="GO:0005886">
    <property type="term" value="C:plasma membrane"/>
    <property type="evidence" value="ECO:0007669"/>
    <property type="project" value="UniProtKB-SubCell"/>
</dbReference>
<evidence type="ECO:0000256" key="6">
    <source>
        <dbReference type="ARBA" id="ARBA00023136"/>
    </source>
</evidence>
<feature type="coiled-coil region" evidence="10">
    <location>
        <begin position="561"/>
        <end position="598"/>
    </location>
</feature>
<dbReference type="InterPro" id="IPR004089">
    <property type="entry name" value="MCPsignal_dom"/>
</dbReference>
<dbReference type="GO" id="GO:0006935">
    <property type="term" value="P:chemotaxis"/>
    <property type="evidence" value="ECO:0007669"/>
    <property type="project" value="UniProtKB-KW"/>
</dbReference>
<dbReference type="SMART" id="SM00304">
    <property type="entry name" value="HAMP"/>
    <property type="match status" value="1"/>
</dbReference>
<dbReference type="AlphaFoldDB" id="A0A5S4ZWH8"/>
<dbReference type="SUPFAM" id="SSF58104">
    <property type="entry name" value="Methyl-accepting chemotaxis protein (MCP) signaling domain"/>
    <property type="match status" value="1"/>
</dbReference>
<dbReference type="FunFam" id="1.10.287.950:FF:000001">
    <property type="entry name" value="Methyl-accepting chemotaxis sensory transducer"/>
    <property type="match status" value="1"/>
</dbReference>
<sequence>MRSLKLKIILIISLTTMMILSVVSVINYNRVSIILTEQITNAAAESADFNAKIVNQWLDGIVKDINNRAKDAAIQTLDPGICLPVLKRVQEANEEYEYLYIADATGKGIGTNDVPVDVSDRDYFPRVMSGETVITDPIISKATGNQVIAVVAPVYNDEDGLLVGLVGVTVELDYLQKIIQDMRLSGTGYGLIQAADNTTIAHPDSQLVGNKNILELADGKLKQLLENMNNGEKGFGYYIYQGTDKILAYAPVELTSWSVAQTANVDDIMAPLDGIRNMSIAVTAIAVIIMVLIATAIASIISKPIVSLSRAAESIATGDLTQKIEQSRSQDEIGVLIKAFNKMVDNLKEMIYNIQNSSDQLASHSEELAATSEEISATVEEVASTTNEVAATSAQGAENAEYAIRESEAVQLVAGQGNQAVEEIVVKIGAIASKTSDASEAVQRLGQQSSQIGEIINTITGIAEQTNLLALNAAIEAARAGEHGRGFAVVAEEVRKLAEQSAGAARKITGLIKDIQSGVNNAVAAMEQGVHEVDEGVALSQTAGASLEQIIKAVEKNTRVINEVAEAAKQANNDTQQLSAANEQIASSIQQVSSATQELANIAGVLKQTVDRFKV</sequence>
<feature type="domain" description="HAMP" evidence="13">
    <location>
        <begin position="299"/>
        <end position="352"/>
    </location>
</feature>
<dbReference type="Gene3D" id="3.30.450.20">
    <property type="entry name" value="PAS domain"/>
    <property type="match status" value="1"/>
</dbReference>
<comment type="similarity">
    <text evidence="8">Belongs to the methyl-accepting chemotaxis (MCP) protein family.</text>
</comment>
<dbReference type="SUPFAM" id="SSF103190">
    <property type="entry name" value="Sensory domain-like"/>
    <property type="match status" value="1"/>
</dbReference>
<keyword evidence="4 11" id="KW-0812">Transmembrane</keyword>
<dbReference type="SMART" id="SM00283">
    <property type="entry name" value="MA"/>
    <property type="match status" value="1"/>
</dbReference>
<feature type="domain" description="Methyl-accepting transducer" evidence="12">
    <location>
        <begin position="350"/>
        <end position="600"/>
    </location>
</feature>
<dbReference type="CDD" id="cd11386">
    <property type="entry name" value="MCP_signal"/>
    <property type="match status" value="1"/>
</dbReference>
<keyword evidence="15" id="KW-1185">Reference proteome</keyword>
<dbReference type="Gene3D" id="1.10.287.950">
    <property type="entry name" value="Methyl-accepting chemotaxis protein"/>
    <property type="match status" value="1"/>
</dbReference>
<accession>A0A5S4ZWH8</accession>
<evidence type="ECO:0000256" key="9">
    <source>
        <dbReference type="PROSITE-ProRule" id="PRU00284"/>
    </source>
</evidence>
<evidence type="ECO:0000256" key="8">
    <source>
        <dbReference type="ARBA" id="ARBA00029447"/>
    </source>
</evidence>
<evidence type="ECO:0000256" key="7">
    <source>
        <dbReference type="ARBA" id="ARBA00023224"/>
    </source>
</evidence>
<dbReference type="Pfam" id="PF00672">
    <property type="entry name" value="HAMP"/>
    <property type="match status" value="1"/>
</dbReference>
<dbReference type="Proteomes" id="UP000323166">
    <property type="component" value="Unassembled WGS sequence"/>
</dbReference>
<evidence type="ECO:0000259" key="13">
    <source>
        <dbReference type="PROSITE" id="PS50885"/>
    </source>
</evidence>
<dbReference type="PANTHER" id="PTHR32089">
    <property type="entry name" value="METHYL-ACCEPTING CHEMOTAXIS PROTEIN MCPB"/>
    <property type="match status" value="1"/>
</dbReference>